<dbReference type="GO" id="GO:0006071">
    <property type="term" value="P:glycerol metabolic process"/>
    <property type="evidence" value="ECO:0007669"/>
    <property type="project" value="InterPro"/>
</dbReference>
<dbReference type="PROSITE" id="PS51480">
    <property type="entry name" value="DHAL"/>
    <property type="match status" value="1"/>
</dbReference>
<dbReference type="Pfam" id="PF02734">
    <property type="entry name" value="Dak2"/>
    <property type="match status" value="1"/>
</dbReference>
<sequence length="555" mass="56462">MPDGQGAPLAAAELPALLERVHAALAQRRQAIDDLNVFPVPDGDTGTNMTLTVSSGLEALRAAADARPRDQAAAVVRGAVRGARGNSGVILSQVVRAIVEVVGGERDVGAEHYARALERARSLAYEAVAEPVEGTILTVIGQAAGAARRAVEAGADLVRTSAEVVAATTEAVERTREQLAVLRDAGVVDAGARGFEVLVAAVHGHLTGQDPPLVAEASADRPDHTTCERSYAYAFEVQYLLDTDTDTDTDADTDADADTDTDADDVVARTLRARLERLGDSVVVVAAGGLLNVHVHTDDVGAAIEAGLDHGRPSDIAVTHFGDQIAANRAARPRPALGAVAVLHGDGLSALARRTGAVVVAGRAGDLPSVAEVLDAVAAVDAARVVVLPGHRNAVAAARQAAGVAAAEGGRRLDVVEAACSPPAVLAALAVLDPTGPPDRVLADLYAAADAVRAGEVVDAVRDADTPIGVVRAGQALAVVDGQVVAVADDPLVALEAVCRGLAVGAAEVVTLLVGDGVDGEVRRRAVSVVASAADGELEVIDAGQRPARFWVGVE</sequence>
<dbReference type="SUPFAM" id="SSF101473">
    <property type="entry name" value="DhaL-like"/>
    <property type="match status" value="1"/>
</dbReference>
<dbReference type="Pfam" id="PF13684">
    <property type="entry name" value="FakA-like_C"/>
    <property type="match status" value="1"/>
</dbReference>
<dbReference type="PANTHER" id="PTHR33434:SF4">
    <property type="entry name" value="PHOSPHATASE PROTEIN"/>
    <property type="match status" value="1"/>
</dbReference>
<feature type="domain" description="DhaL" evidence="1">
    <location>
        <begin position="12"/>
        <end position="204"/>
    </location>
</feature>
<dbReference type="PANTHER" id="PTHR33434">
    <property type="entry name" value="DEGV DOMAIN-CONTAINING PROTEIN DR_1986-RELATED"/>
    <property type="match status" value="1"/>
</dbReference>
<accession>A0A8J3ETW4</accession>
<evidence type="ECO:0000259" key="1">
    <source>
        <dbReference type="PROSITE" id="PS51480"/>
    </source>
</evidence>
<dbReference type="SMART" id="SM01121">
    <property type="entry name" value="Dak1_2"/>
    <property type="match status" value="1"/>
</dbReference>
<organism evidence="2 3">
    <name type="scientific">Egicoccus halophilus</name>
    <dbReference type="NCBI Taxonomy" id="1670830"/>
    <lineage>
        <taxon>Bacteria</taxon>
        <taxon>Bacillati</taxon>
        <taxon>Actinomycetota</taxon>
        <taxon>Nitriliruptoria</taxon>
        <taxon>Egicoccales</taxon>
        <taxon>Egicoccaceae</taxon>
        <taxon>Egicoccus</taxon>
    </lineage>
</organism>
<gene>
    <name evidence="2" type="ORF">GCM10011354_19080</name>
</gene>
<proteinExistence type="predicted"/>
<dbReference type="RefSeq" id="WP_165404108.1">
    <property type="nucleotide sequence ID" value="NZ_BMHA01000006.1"/>
</dbReference>
<dbReference type="GO" id="GO:0004371">
    <property type="term" value="F:glycerone kinase activity"/>
    <property type="evidence" value="ECO:0007669"/>
    <property type="project" value="InterPro"/>
</dbReference>
<dbReference type="Pfam" id="PF21645">
    <property type="entry name" value="FakA-like_M"/>
    <property type="match status" value="1"/>
</dbReference>
<dbReference type="InterPro" id="IPR036117">
    <property type="entry name" value="DhaL_dom_sf"/>
</dbReference>
<keyword evidence="2" id="KW-0418">Kinase</keyword>
<evidence type="ECO:0000313" key="2">
    <source>
        <dbReference type="EMBL" id="GGI06436.1"/>
    </source>
</evidence>
<protein>
    <submittedName>
        <fullName evidence="2">Dihydroxyacetone kinase</fullName>
    </submittedName>
</protein>
<dbReference type="InterPro" id="IPR050270">
    <property type="entry name" value="DegV_domain_contain"/>
</dbReference>
<dbReference type="EMBL" id="BMHA01000006">
    <property type="protein sequence ID" value="GGI06436.1"/>
    <property type="molecule type" value="Genomic_DNA"/>
</dbReference>
<dbReference type="NCBIfam" id="TIGR03599">
    <property type="entry name" value="YloV"/>
    <property type="match status" value="1"/>
</dbReference>
<dbReference type="Proteomes" id="UP000650511">
    <property type="component" value="Unassembled WGS sequence"/>
</dbReference>
<dbReference type="InterPro" id="IPR033470">
    <property type="entry name" value="FakA-like_C"/>
</dbReference>
<reference evidence="2" key="1">
    <citation type="journal article" date="2014" name="Int. J. Syst. Evol. Microbiol.">
        <title>Complete genome sequence of Corynebacterium casei LMG S-19264T (=DSM 44701T), isolated from a smear-ripened cheese.</title>
        <authorList>
            <consortium name="US DOE Joint Genome Institute (JGI-PGF)"/>
            <person name="Walter F."/>
            <person name="Albersmeier A."/>
            <person name="Kalinowski J."/>
            <person name="Ruckert C."/>
        </authorList>
    </citation>
    <scope>NUCLEOTIDE SEQUENCE</scope>
    <source>
        <strain evidence="2">CGMCC 1.14988</strain>
    </source>
</reference>
<keyword evidence="3" id="KW-1185">Reference proteome</keyword>
<dbReference type="Gene3D" id="1.25.40.340">
    <property type="match status" value="1"/>
</dbReference>
<name>A0A8J3ETW4_9ACTN</name>
<dbReference type="InterPro" id="IPR019986">
    <property type="entry name" value="YloV-like"/>
</dbReference>
<dbReference type="SMART" id="SM01120">
    <property type="entry name" value="Dak2"/>
    <property type="match status" value="1"/>
</dbReference>
<comment type="caution">
    <text evidence="2">The sequence shown here is derived from an EMBL/GenBank/DDBJ whole genome shotgun (WGS) entry which is preliminary data.</text>
</comment>
<keyword evidence="2" id="KW-0808">Transferase</keyword>
<reference evidence="2" key="2">
    <citation type="submission" date="2020-09" db="EMBL/GenBank/DDBJ databases">
        <authorList>
            <person name="Sun Q."/>
            <person name="Zhou Y."/>
        </authorList>
    </citation>
    <scope>NUCLEOTIDE SEQUENCE</scope>
    <source>
        <strain evidence="2">CGMCC 1.14988</strain>
    </source>
</reference>
<dbReference type="InterPro" id="IPR048394">
    <property type="entry name" value="FakA-like_M"/>
</dbReference>
<evidence type="ECO:0000313" key="3">
    <source>
        <dbReference type="Proteomes" id="UP000650511"/>
    </source>
</evidence>
<dbReference type="AlphaFoldDB" id="A0A8J3ETW4"/>
<dbReference type="InterPro" id="IPR004007">
    <property type="entry name" value="DhaL_dom"/>
</dbReference>